<evidence type="ECO:0000313" key="6">
    <source>
        <dbReference type="Proteomes" id="UP000006671"/>
    </source>
</evidence>
<dbReference type="KEGG" id="ngr:NAEGRDRAFT_69592"/>
<dbReference type="PANTHER" id="PTHR14387:SF0">
    <property type="entry name" value="DUF2428 DOMAIN-CONTAINING PROTEIN"/>
    <property type="match status" value="1"/>
</dbReference>
<protein>
    <submittedName>
        <fullName evidence="5">Predicted protein</fullName>
    </submittedName>
</protein>
<dbReference type="OMA" id="KHCENPI"/>
<dbReference type="GO" id="GO:0030488">
    <property type="term" value="P:tRNA methylation"/>
    <property type="evidence" value="ECO:0007669"/>
    <property type="project" value="TreeGrafter"/>
</dbReference>
<dbReference type="EMBL" id="GG738879">
    <property type="protein sequence ID" value="EFC42522.1"/>
    <property type="molecule type" value="Genomic_DNA"/>
</dbReference>
<keyword evidence="1" id="KW-0819">tRNA processing</keyword>
<gene>
    <name evidence="5" type="ORF">NAEGRDRAFT_69592</name>
</gene>
<evidence type="ECO:0000313" key="5">
    <source>
        <dbReference type="EMBL" id="EFC42522.1"/>
    </source>
</evidence>
<dbReference type="STRING" id="5762.D2VKY2"/>
<dbReference type="Pfam" id="PF25150">
    <property type="entry name" value="TPR_Trm732"/>
    <property type="match status" value="1"/>
</dbReference>
<dbReference type="Pfam" id="PF25151">
    <property type="entry name" value="TPR_Trm732_C"/>
    <property type="match status" value="1"/>
</dbReference>
<dbReference type="GO" id="GO:0005829">
    <property type="term" value="C:cytosol"/>
    <property type="evidence" value="ECO:0007669"/>
    <property type="project" value="TreeGrafter"/>
</dbReference>
<keyword evidence="6" id="KW-1185">Reference proteome</keyword>
<dbReference type="Proteomes" id="UP000006671">
    <property type="component" value="Unassembled WGS sequence"/>
</dbReference>
<dbReference type="InterPro" id="IPR056842">
    <property type="entry name" value="THADA-like_TPR_C"/>
</dbReference>
<evidence type="ECO:0000259" key="3">
    <source>
        <dbReference type="Pfam" id="PF25150"/>
    </source>
</evidence>
<evidence type="ECO:0000259" key="2">
    <source>
        <dbReference type="Pfam" id="PF10350"/>
    </source>
</evidence>
<accession>D2VKY2</accession>
<dbReference type="RefSeq" id="XP_002675266.1">
    <property type="nucleotide sequence ID" value="XM_002675220.1"/>
</dbReference>
<feature type="domain" description="DUF2428" evidence="2">
    <location>
        <begin position="943"/>
        <end position="1165"/>
    </location>
</feature>
<dbReference type="InterPro" id="IPR051954">
    <property type="entry name" value="tRNA_methyltransferase_THADA"/>
</dbReference>
<dbReference type="OrthoDB" id="73997at2759"/>
<organism evidence="6">
    <name type="scientific">Naegleria gruberi</name>
    <name type="common">Amoeba</name>
    <dbReference type="NCBI Taxonomy" id="5762"/>
    <lineage>
        <taxon>Eukaryota</taxon>
        <taxon>Discoba</taxon>
        <taxon>Heterolobosea</taxon>
        <taxon>Tetramitia</taxon>
        <taxon>Eutetramitia</taxon>
        <taxon>Vahlkampfiidae</taxon>
        <taxon>Naegleria</taxon>
    </lineage>
</organism>
<feature type="domain" description="tRNA (32-2'-O)-methyltransferase regulator THADA-like C-terminal TPR repeats region" evidence="4">
    <location>
        <begin position="1168"/>
        <end position="1320"/>
    </location>
</feature>
<proteinExistence type="predicted"/>
<dbReference type="InParanoid" id="D2VKY2"/>
<dbReference type="eggNOG" id="KOG1810">
    <property type="taxonomic scope" value="Eukaryota"/>
</dbReference>
<reference evidence="5 6" key="1">
    <citation type="journal article" date="2010" name="Cell">
        <title>The genome of Naegleria gruberi illuminates early eukaryotic versatility.</title>
        <authorList>
            <person name="Fritz-Laylin L.K."/>
            <person name="Prochnik S.E."/>
            <person name="Ginger M.L."/>
            <person name="Dacks J.B."/>
            <person name="Carpenter M.L."/>
            <person name="Field M.C."/>
            <person name="Kuo A."/>
            <person name="Paredez A."/>
            <person name="Chapman J."/>
            <person name="Pham J."/>
            <person name="Shu S."/>
            <person name="Neupane R."/>
            <person name="Cipriano M."/>
            <person name="Mancuso J."/>
            <person name="Tu H."/>
            <person name="Salamov A."/>
            <person name="Lindquist E."/>
            <person name="Shapiro H."/>
            <person name="Lucas S."/>
            <person name="Grigoriev I.V."/>
            <person name="Cande W.Z."/>
            <person name="Fulton C."/>
            <person name="Rokhsar D.S."/>
            <person name="Dawson S.C."/>
        </authorList>
    </citation>
    <scope>NUCLEOTIDE SEQUENCE [LARGE SCALE GENOMIC DNA]</scope>
    <source>
        <strain evidence="5 6">NEG-M</strain>
    </source>
</reference>
<feature type="domain" description="tRNA (32-2'-O)-methyltransferase regulator THADA-like TPR repeats region" evidence="3">
    <location>
        <begin position="490"/>
        <end position="767"/>
    </location>
</feature>
<sequence length="1848" mass="209984">MIAFCGGILEFEHEQVSVTEDEYFVSIAYQCRQLEHILEIESIYFDSINVDFAFIILYKIAKIIESTSHNILTVDWLFSVVFGAMKLALSYITRYSSTVVQALSYIKTSASSLSLNSLSERRTCSEMIKLLGEESSNHRNHVLAEALLSLVCSSLNTLATTTSPRDCKRIGALIVMRIVDHSFSEKNVLLGLVFDVFVKDFIKNGLIEFTYLSDDFKKLESSVNVQQVSKDIVTGSNIASQLKSVIDLSDNVSKMAVFSGVINAITVQRLDAPISHDGHNINILFDGLFPLLHYYCMQSKDSDLKLFSILSYSDSLLFLHDHVKARKSSEMEDIERFNFENRVSKLIKGGIQIVFSNIENQVYDIFAKMRQLFMDLLDLRDFLTLDKVKSQIDLVSMTNSILDSDWTRKGKYISLIALLPRITASKIYSLCPEIFTNILSSLGHLNGSVNGNASLFFEKMLSDLLKDCKKNKEKIAEWEIMCLKPVSDFLAMCDKKQRSAIFIHLMSKILKVNNEGTAFLVKCFKAGIERTESSTERSALLHSLMFTLKTAKSLSLYELDFKNDLELIEEGLIHNDHDIRLDAFELITVSTKKLALPTEQELAIIIKFARLNLRGCKSSFRFGFGDAIERFIKRVNEICVRIFASHQKNQTLNHLLDVSTPEGNMPQKKREELNKDRHSYRILMEFLYDYATEVINSLYPGCPHERLLVALDCYKSLLDTFSLNNSIDVFNPSDTNRVVSWKRIHLTSSNSVLTLLNTLGSCWDKVRVVIYDLLASFMAPLTGFETPEKVKVIANNAFDLIKSPRLRESDAGALLYRIIFKKYVCELGWEVFLDKEPVTSCSVSPQLSFCKKLVALLKEKTENCAQNIFNITKDSALVGILQTLIYVISDVDFTKERTTISEWREWMTEFLGILEKACLLSVKIIAGAPLLDENEDNSVAMNNVDCRGHIFFGEDEEVSGDTHSLTVNSWLAVKSSSMLISVIVHHVELYPDSHSNDKLSKDSIITFDQIEKLGKMLLNILLTTKHNGAIEKSAVGFNILCKRLMSCGIPELVNIPEKWTRYLLDGIGKDDTFSMMRRSAGLPWTFASIMKSEPTFLPRKLLPETMQYLLNVALNQSNYKTSQVVNALNVLRFLFHDAQLGPYVQQFVEDGLIISLKGFGSTIWAIKNSSLMMYTALLHRSLGDNDSIKTGTEYFSRYPRLRTFLLEQLNTVTDENREHKRILHPSLYPMLLLLSRLRPSLDESTETEANSVSQFIPFVKKCSAMIHHMARSIGARALEPLIPSSMVKEYILDTINALPKTVEETIHQNELHGVLFQLNRFVTTSFKAMENSEQFALDCLNKLANSFIGTIQNRCFATRSLFYEIINNLLQMCKNIPQETLETLWNNSVNSVFLESTSTNGQPAKQEMFFNNSTFIVELYLLFRKDVDEDLVVNLLNFSAMDVRRATFKYLYKEEHVVQALSGVNAHAKIENLRPLILEHALFRETDVECARFGLASLVNLYNKAPAGQLTKDLSVMSSYLDNVFDAVPTRLVYLYVNETNTVLHQLVIALLGIFISGTIESQPENPLVKKWLKIVCHASDPARQSHVRAACLDSIVSSGILTISANDLKSAGNQFSVWTALITLLQDEDDIIRSRAALIVSPLIFGFEHKGTTSKQAKCAELQREYVLERSFAFISHHYGKLTECHNYLVSCIQLEEAINEENNSVEVVLPFKTTDEEVMLFEKEEDNVFTEELAISQLGSYYLNKLDISSEFRQQVLQKLEGQLLFVLKILSERRKQQIGLFWVGNFSFQPTVFIIIAKLVLAINTLGYFDIEKLRPFFENQEINEIHRILSDSHYRQFLVGCTLE</sequence>
<dbReference type="InterPro" id="IPR056843">
    <property type="entry name" value="THADA-like_TPR"/>
</dbReference>
<dbReference type="InterPro" id="IPR019442">
    <property type="entry name" value="THADA/TRM732_DUF2428"/>
</dbReference>
<evidence type="ECO:0000259" key="4">
    <source>
        <dbReference type="Pfam" id="PF25151"/>
    </source>
</evidence>
<dbReference type="Pfam" id="PF10350">
    <property type="entry name" value="DUF2428"/>
    <property type="match status" value="1"/>
</dbReference>
<evidence type="ECO:0000256" key="1">
    <source>
        <dbReference type="ARBA" id="ARBA00022694"/>
    </source>
</evidence>
<dbReference type="VEuPathDB" id="AmoebaDB:NAEGRDRAFT_69592"/>
<dbReference type="PANTHER" id="PTHR14387">
    <property type="entry name" value="THADA/DEATH RECEPTOR INTERACTING PROTEIN"/>
    <property type="match status" value="1"/>
</dbReference>
<dbReference type="FunCoup" id="D2VKY2">
    <property type="interactions" value="251"/>
</dbReference>
<name>D2VKY2_NAEGR</name>
<dbReference type="GeneID" id="8863083"/>